<dbReference type="AlphaFoldDB" id="A0A392NGA2"/>
<dbReference type="PANTHER" id="PTHR45974">
    <property type="entry name" value="RECEPTOR-LIKE PROTEIN 55"/>
    <property type="match status" value="1"/>
</dbReference>
<sequence>MLCRDLSSNNFDPSEAPTWFTTLPSLTTLIMEFGSLEGPLPPKLFDLPQIQQVKLRSNALNNTLNMGDNICPQLQLVDLQDNEISTVT</sequence>
<evidence type="ECO:0000256" key="4">
    <source>
        <dbReference type="ARBA" id="ARBA00023136"/>
    </source>
</evidence>
<dbReference type="Gene3D" id="3.80.10.10">
    <property type="entry name" value="Ribonuclease Inhibitor"/>
    <property type="match status" value="1"/>
</dbReference>
<dbReference type="Proteomes" id="UP000265520">
    <property type="component" value="Unassembled WGS sequence"/>
</dbReference>
<keyword evidence="6" id="KW-0808">Transferase</keyword>
<comment type="caution">
    <text evidence="6">The sequence shown here is derived from an EMBL/GenBank/DDBJ whole genome shotgun (WGS) entry which is preliminary data.</text>
</comment>
<proteinExistence type="predicted"/>
<keyword evidence="7" id="KW-1185">Reference proteome</keyword>
<dbReference type="SUPFAM" id="SSF52058">
    <property type="entry name" value="L domain-like"/>
    <property type="match status" value="1"/>
</dbReference>
<keyword evidence="5" id="KW-0325">Glycoprotein</keyword>
<dbReference type="InterPro" id="IPR032675">
    <property type="entry name" value="LRR_dom_sf"/>
</dbReference>
<dbReference type="PANTHER" id="PTHR45974:SF242">
    <property type="entry name" value="LEUCINE-RICH REPEAT PROTEIN KINASE FAMILY PROTEIN"/>
    <property type="match status" value="1"/>
</dbReference>
<keyword evidence="2" id="KW-0732">Signal</keyword>
<accession>A0A392NGA2</accession>
<evidence type="ECO:0000256" key="3">
    <source>
        <dbReference type="ARBA" id="ARBA00022737"/>
    </source>
</evidence>
<keyword evidence="6" id="KW-0418">Kinase</keyword>
<evidence type="ECO:0000313" key="7">
    <source>
        <dbReference type="Proteomes" id="UP000265520"/>
    </source>
</evidence>
<feature type="non-terminal residue" evidence="6">
    <location>
        <position position="88"/>
    </location>
</feature>
<evidence type="ECO:0000313" key="6">
    <source>
        <dbReference type="EMBL" id="MCH98165.1"/>
    </source>
</evidence>
<protein>
    <submittedName>
        <fullName evidence="6">Putative leucine-rich repeat receptor-like protein kinase</fullName>
    </submittedName>
</protein>
<evidence type="ECO:0000256" key="2">
    <source>
        <dbReference type="ARBA" id="ARBA00022729"/>
    </source>
</evidence>
<name>A0A392NGA2_9FABA</name>
<keyword evidence="3" id="KW-0677">Repeat</keyword>
<comment type="subcellular location">
    <subcellularLocation>
        <location evidence="1">Membrane</location>
    </subcellularLocation>
</comment>
<dbReference type="EMBL" id="LXQA010036890">
    <property type="protein sequence ID" value="MCH98165.1"/>
    <property type="molecule type" value="Genomic_DNA"/>
</dbReference>
<keyword evidence="4" id="KW-0472">Membrane</keyword>
<evidence type="ECO:0000256" key="1">
    <source>
        <dbReference type="ARBA" id="ARBA00004370"/>
    </source>
</evidence>
<organism evidence="6 7">
    <name type="scientific">Trifolium medium</name>
    <dbReference type="NCBI Taxonomy" id="97028"/>
    <lineage>
        <taxon>Eukaryota</taxon>
        <taxon>Viridiplantae</taxon>
        <taxon>Streptophyta</taxon>
        <taxon>Embryophyta</taxon>
        <taxon>Tracheophyta</taxon>
        <taxon>Spermatophyta</taxon>
        <taxon>Magnoliopsida</taxon>
        <taxon>eudicotyledons</taxon>
        <taxon>Gunneridae</taxon>
        <taxon>Pentapetalae</taxon>
        <taxon>rosids</taxon>
        <taxon>fabids</taxon>
        <taxon>Fabales</taxon>
        <taxon>Fabaceae</taxon>
        <taxon>Papilionoideae</taxon>
        <taxon>50 kb inversion clade</taxon>
        <taxon>NPAAA clade</taxon>
        <taxon>Hologalegina</taxon>
        <taxon>IRL clade</taxon>
        <taxon>Trifolieae</taxon>
        <taxon>Trifolium</taxon>
    </lineage>
</organism>
<gene>
    <name evidence="6" type="ORF">A2U01_0019164</name>
</gene>
<dbReference type="GO" id="GO:0016301">
    <property type="term" value="F:kinase activity"/>
    <property type="evidence" value="ECO:0007669"/>
    <property type="project" value="UniProtKB-KW"/>
</dbReference>
<evidence type="ECO:0000256" key="5">
    <source>
        <dbReference type="ARBA" id="ARBA00023180"/>
    </source>
</evidence>
<keyword evidence="6" id="KW-0675">Receptor</keyword>
<dbReference type="GO" id="GO:0016020">
    <property type="term" value="C:membrane"/>
    <property type="evidence" value="ECO:0007669"/>
    <property type="project" value="UniProtKB-SubCell"/>
</dbReference>
<reference evidence="6 7" key="1">
    <citation type="journal article" date="2018" name="Front. Plant Sci.">
        <title>Red Clover (Trifolium pratense) and Zigzag Clover (T. medium) - A Picture of Genomic Similarities and Differences.</title>
        <authorList>
            <person name="Dluhosova J."/>
            <person name="Istvanek J."/>
            <person name="Nedelnik J."/>
            <person name="Repkova J."/>
        </authorList>
    </citation>
    <scope>NUCLEOTIDE SEQUENCE [LARGE SCALE GENOMIC DNA]</scope>
    <source>
        <strain evidence="7">cv. 10/8</strain>
        <tissue evidence="6">Leaf</tissue>
    </source>
</reference>